<evidence type="ECO:0000256" key="5">
    <source>
        <dbReference type="ARBA" id="ARBA00022525"/>
    </source>
</evidence>
<keyword evidence="6 7" id="KW-0975">Bacterial flagellum</keyword>
<dbReference type="GO" id="GO:0009424">
    <property type="term" value="C:bacterial-type flagellum hook"/>
    <property type="evidence" value="ECO:0007669"/>
    <property type="project" value="UniProtKB-UniRule"/>
</dbReference>
<keyword evidence="10" id="KW-0966">Cell projection</keyword>
<accession>A0A8J6ZBQ3</accession>
<dbReference type="GO" id="GO:0005198">
    <property type="term" value="F:structural molecule activity"/>
    <property type="evidence" value="ECO:0007669"/>
    <property type="project" value="UniProtKB-UniRule"/>
</dbReference>
<sequence length="484" mass="51256">MSISGALSNALSGLSATSRLADVAASNISNAMTEGYGVREAVLSPRLGGDDGGVQFVGIRRLVNDVLIADRRQAEAELAGARTSQEFFSRMQAQIGLPTETGSLTARMARLEAALIEATGAPESEPQLLKIRNALESLVEHLGGGSEAVQTERLRADTEIAAQVGQLNDALRQLQSLNASISRNVVLDHDVSAMLDQRQALVDRVSSIIPVTELARPNGAIALMTSAGVMLLDYSAAEIGFTAANVITPEMSLDGGHLSALTVNGRAVETDRPQSKIAGGSLQELFDLRDVHAIEIQAQLDGFARELIERFDEPAVDFTIAATEPGLLTDLGAKFDPADELGLAQRIAVNALADPQQGGEIWRIRDGLGAAAQGPEGQTALLVRISEAMSEIRMPAAVVFGIGGRTASTLAADFTSSIGMSLERSEGTLAASLGKYEILHQYELEGGVDTDAEMQRLLVIEQTYAANARVVEVVGSMLDWLMRI</sequence>
<name>A0A8J6ZBQ3_9RHOB</name>
<dbReference type="GO" id="GO:0044780">
    <property type="term" value="P:bacterial-type flagellum assembly"/>
    <property type="evidence" value="ECO:0007669"/>
    <property type="project" value="InterPro"/>
</dbReference>
<dbReference type="Proteomes" id="UP000609121">
    <property type="component" value="Unassembled WGS sequence"/>
</dbReference>
<evidence type="ECO:0000259" key="9">
    <source>
        <dbReference type="Pfam" id="PF22638"/>
    </source>
</evidence>
<evidence type="ECO:0000256" key="7">
    <source>
        <dbReference type="RuleBase" id="RU362065"/>
    </source>
</evidence>
<protein>
    <recommendedName>
        <fullName evidence="4 7">Flagellar hook-associated protein 1</fullName>
        <shortName evidence="7">HAP1</shortName>
    </recommendedName>
</protein>
<dbReference type="PRINTS" id="PR01005">
    <property type="entry name" value="FLGHOOKAP1"/>
</dbReference>
<evidence type="ECO:0000313" key="11">
    <source>
        <dbReference type="Proteomes" id="UP000609121"/>
    </source>
</evidence>
<keyword evidence="10" id="KW-0969">Cilium</keyword>
<evidence type="ECO:0000256" key="1">
    <source>
        <dbReference type="ARBA" id="ARBA00004117"/>
    </source>
</evidence>
<reference evidence="10" key="1">
    <citation type="submission" date="2020-09" db="EMBL/GenBank/DDBJ databases">
        <title>A novel bacterium of genus Mangrovicoccus, isolated from South China Sea.</title>
        <authorList>
            <person name="Huang H."/>
            <person name="Mo K."/>
            <person name="Hu Y."/>
        </authorList>
    </citation>
    <scope>NUCLEOTIDE SEQUENCE</scope>
    <source>
        <strain evidence="10">HB182678</strain>
    </source>
</reference>
<proteinExistence type="inferred from homology"/>
<evidence type="ECO:0000313" key="10">
    <source>
        <dbReference type="EMBL" id="MBE3639716.1"/>
    </source>
</evidence>
<dbReference type="AlphaFoldDB" id="A0A8J6ZBQ3"/>
<dbReference type="PANTHER" id="PTHR30033">
    <property type="entry name" value="FLAGELLAR HOOK-ASSOCIATED PROTEIN 1"/>
    <property type="match status" value="1"/>
</dbReference>
<keyword evidence="10" id="KW-0282">Flagellum</keyword>
<dbReference type="PANTHER" id="PTHR30033:SF1">
    <property type="entry name" value="FLAGELLAR HOOK-ASSOCIATED PROTEIN 1"/>
    <property type="match status" value="1"/>
</dbReference>
<dbReference type="EMBL" id="JACVXA010000055">
    <property type="protein sequence ID" value="MBE3639716.1"/>
    <property type="molecule type" value="Genomic_DNA"/>
</dbReference>
<keyword evidence="5 7" id="KW-0964">Secreted</keyword>
<dbReference type="InterPro" id="IPR001444">
    <property type="entry name" value="Flag_bb_rod_N"/>
</dbReference>
<feature type="domain" description="Flagellar basal body rod protein N-terminal" evidence="8">
    <location>
        <begin position="8"/>
        <end position="36"/>
    </location>
</feature>
<comment type="caution">
    <text evidence="10">The sequence shown here is derived from an EMBL/GenBank/DDBJ whole genome shotgun (WGS) entry which is preliminary data.</text>
</comment>
<evidence type="ECO:0000256" key="4">
    <source>
        <dbReference type="ARBA" id="ARBA00016244"/>
    </source>
</evidence>
<feature type="domain" description="Flagellar hook-associated protein FlgK helical" evidence="9">
    <location>
        <begin position="100"/>
        <end position="313"/>
    </location>
</feature>
<gene>
    <name evidence="7 10" type="primary">flgK</name>
    <name evidence="10" type="ORF">ICN82_16055</name>
</gene>
<keyword evidence="11" id="KW-1185">Reference proteome</keyword>
<dbReference type="Pfam" id="PF22638">
    <property type="entry name" value="FlgK_D1"/>
    <property type="match status" value="1"/>
</dbReference>
<dbReference type="NCBIfam" id="TIGR02492">
    <property type="entry name" value="flgK_ends"/>
    <property type="match status" value="1"/>
</dbReference>
<organism evidence="10 11">
    <name type="scientific">Mangrovicoccus algicola</name>
    <dbReference type="NCBI Taxonomy" id="2771008"/>
    <lineage>
        <taxon>Bacteria</taxon>
        <taxon>Pseudomonadati</taxon>
        <taxon>Pseudomonadota</taxon>
        <taxon>Alphaproteobacteria</taxon>
        <taxon>Rhodobacterales</taxon>
        <taxon>Paracoccaceae</taxon>
        <taxon>Mangrovicoccus</taxon>
    </lineage>
</organism>
<comment type="similarity">
    <text evidence="3 7">Belongs to the flagella basal body rod proteins family.</text>
</comment>
<evidence type="ECO:0000256" key="2">
    <source>
        <dbReference type="ARBA" id="ARBA00004613"/>
    </source>
</evidence>
<dbReference type="InterPro" id="IPR053927">
    <property type="entry name" value="FlgK_helical"/>
</dbReference>
<dbReference type="InterPro" id="IPR002371">
    <property type="entry name" value="FlgK"/>
</dbReference>
<dbReference type="RefSeq" id="WP_193184637.1">
    <property type="nucleotide sequence ID" value="NZ_JACVXA010000055.1"/>
</dbReference>
<comment type="subcellular location">
    <subcellularLocation>
        <location evidence="1">Bacterial flagellum basal body</location>
    </subcellularLocation>
    <subcellularLocation>
        <location evidence="2 7">Secreted</location>
    </subcellularLocation>
</comment>
<evidence type="ECO:0000259" key="8">
    <source>
        <dbReference type="Pfam" id="PF00460"/>
    </source>
</evidence>
<dbReference type="GO" id="GO:0005576">
    <property type="term" value="C:extracellular region"/>
    <property type="evidence" value="ECO:0007669"/>
    <property type="project" value="UniProtKB-SubCell"/>
</dbReference>
<dbReference type="Pfam" id="PF00460">
    <property type="entry name" value="Flg_bb_rod"/>
    <property type="match status" value="1"/>
</dbReference>
<evidence type="ECO:0000256" key="3">
    <source>
        <dbReference type="ARBA" id="ARBA00009677"/>
    </source>
</evidence>
<dbReference type="GO" id="GO:0009425">
    <property type="term" value="C:bacterial-type flagellum basal body"/>
    <property type="evidence" value="ECO:0007669"/>
    <property type="project" value="UniProtKB-SubCell"/>
</dbReference>
<evidence type="ECO:0000256" key="6">
    <source>
        <dbReference type="ARBA" id="ARBA00023143"/>
    </source>
</evidence>